<feature type="compositionally biased region" description="Polar residues" evidence="1">
    <location>
        <begin position="644"/>
        <end position="657"/>
    </location>
</feature>
<feature type="region of interest" description="Disordered" evidence="1">
    <location>
        <begin position="644"/>
        <end position="677"/>
    </location>
</feature>
<keyword evidence="2" id="KW-0472">Membrane</keyword>
<gene>
    <name evidence="3" type="ORF">E1B28_009204</name>
</gene>
<dbReference type="KEGG" id="more:E1B28_009204"/>
<dbReference type="EMBL" id="CM032185">
    <property type="protein sequence ID" value="KAG7092897.1"/>
    <property type="molecule type" value="Genomic_DNA"/>
</dbReference>
<feature type="compositionally biased region" description="Low complexity" evidence="1">
    <location>
        <begin position="392"/>
        <end position="407"/>
    </location>
</feature>
<feature type="region of interest" description="Disordered" evidence="1">
    <location>
        <begin position="27"/>
        <end position="65"/>
    </location>
</feature>
<feature type="compositionally biased region" description="Low complexity" evidence="1">
    <location>
        <begin position="46"/>
        <end position="59"/>
    </location>
</feature>
<dbReference type="RefSeq" id="XP_043009367.1">
    <property type="nucleotide sequence ID" value="XM_043154079.1"/>
</dbReference>
<dbReference type="GeneID" id="66078280"/>
<accession>A0A9P7USK4</accession>
<feature type="compositionally biased region" description="Low complexity" evidence="1">
    <location>
        <begin position="1003"/>
        <end position="1024"/>
    </location>
</feature>
<keyword evidence="2" id="KW-0812">Transmembrane</keyword>
<name>A0A9P7USK4_9AGAR</name>
<feature type="region of interest" description="Disordered" evidence="1">
    <location>
        <begin position="1003"/>
        <end position="1047"/>
    </location>
</feature>
<keyword evidence="4" id="KW-1185">Reference proteome</keyword>
<evidence type="ECO:0000256" key="1">
    <source>
        <dbReference type="SAM" id="MobiDB-lite"/>
    </source>
</evidence>
<evidence type="ECO:0000313" key="3">
    <source>
        <dbReference type="EMBL" id="KAG7092897.1"/>
    </source>
</evidence>
<dbReference type="AlphaFoldDB" id="A0A9P7USK4"/>
<evidence type="ECO:0000313" key="4">
    <source>
        <dbReference type="Proteomes" id="UP001049176"/>
    </source>
</evidence>
<feature type="transmembrane region" description="Helical" evidence="2">
    <location>
        <begin position="910"/>
        <end position="932"/>
    </location>
</feature>
<sequence length="1102" mass="117895">MNAPLLHSAGRALNLPARSQQTFQAAFGLSLPPSSSSSSPAPPPNSSRSSKSAVNGSSSQAESIGPVDPMYTGHILVSGYHVSFVLPKILPPRYPEDGSGTNSVRASGKYGGRRLSIGDRDRLQAQFVAAIELWVPFVSQPPRSPFLLSIPTPRCLHNNIKLRIFPPNTNTTSASLASLSSLDDDSAGSWDLASDPHVTRAATSPRSRASSNGYGHNSYHGNEADDESSDSSTAGFSYGCGIQGSFPSTERIRMRWAKPVKNLDIPRYGYGRDNLEISTASIDTGRRRVGVKSAKGEMTCIVKGKARSSDGAEGIIMDVEYKGTCKDVWYPGVATLLGMDVSLEAKNSDVSWLQGEGSPGSGWEVTGGSGYTGFDAGNDSNPRATGGRFDSIESSSSSPQIQITPSPSGAPSSYLSRQNSNTSSTSSLLRAPLPGIQNVAEYSFERSNATNDPAASITSTQMSTSSMGSLPTSANLTESVVSRPPGYPITLHLNMNELVPPAKNELNFSVKGTVVVVPRTRHTTPRVNGSTKRSDAESDDTTSASGGDDREVTPVTLPRFTVLAADTESTTIVVRNDISGTSSSPASVEVYNPNGDIHSDAQARKTVLQKGGFTRCGEGGGRIVIKIPSSGYVNGHAGGRYLQAPTTTRTLNDSGRSSPIPRMSSHGNTAKYNTHKLRPKRDGELMIPWVDARITLLSSSFESSSYAVRVRLPAPAEMKGDGDWLEFGLAKSGLSGSSPSSSSTVVASDKPPDLDIVSVSVDGVPVKFEATAAAPAKEDSLAGMGFEQMSTREWINWVRIRVGGVGGGKVTIDYVVKEQESERKKGKRRADVGVPIDVYLPTFALPVGRFEALVEGQRDMKLSSLQTNFRYSVPLESSGNRLLSYAAEPFFYPRVSFFANPSPRSSSRSVSLLMVSLILGLFFFGFVGLYQAQSELAKLNRSPNDLPHLWNPVSEWDHNHFDPVTVTTTTTTTVYASQSPQSPWDWFGGGGAEDLGVTSAIITSTSSPSSDTTSTSPPVSLSPSNRAPRESKDDGDDDDLGQEILSEPSSRPFLETFGLIPYQKLMTFTWGDLKPVAESISRVASVVWKIARRVYHYPLDPP</sequence>
<evidence type="ECO:0000256" key="2">
    <source>
        <dbReference type="SAM" id="Phobius"/>
    </source>
</evidence>
<feature type="region of interest" description="Disordered" evidence="1">
    <location>
        <begin position="451"/>
        <end position="472"/>
    </location>
</feature>
<proteinExistence type="predicted"/>
<feature type="compositionally biased region" description="Gly residues" evidence="1">
    <location>
        <begin position="357"/>
        <end position="371"/>
    </location>
</feature>
<organism evidence="3 4">
    <name type="scientific">Marasmius oreades</name>
    <name type="common">fairy-ring Marasmius</name>
    <dbReference type="NCBI Taxonomy" id="181124"/>
    <lineage>
        <taxon>Eukaryota</taxon>
        <taxon>Fungi</taxon>
        <taxon>Dikarya</taxon>
        <taxon>Basidiomycota</taxon>
        <taxon>Agaricomycotina</taxon>
        <taxon>Agaricomycetes</taxon>
        <taxon>Agaricomycetidae</taxon>
        <taxon>Agaricales</taxon>
        <taxon>Marasmiineae</taxon>
        <taxon>Marasmiaceae</taxon>
        <taxon>Marasmius</taxon>
    </lineage>
</organism>
<protein>
    <submittedName>
        <fullName evidence="3">Uncharacterized protein</fullName>
    </submittedName>
</protein>
<feature type="region of interest" description="Disordered" evidence="1">
    <location>
        <begin position="193"/>
        <end position="232"/>
    </location>
</feature>
<dbReference type="OrthoDB" id="3210731at2759"/>
<feature type="region of interest" description="Disordered" evidence="1">
    <location>
        <begin position="354"/>
        <end position="432"/>
    </location>
</feature>
<feature type="region of interest" description="Disordered" evidence="1">
    <location>
        <begin position="520"/>
        <end position="552"/>
    </location>
</feature>
<feature type="compositionally biased region" description="Polar residues" evidence="1">
    <location>
        <begin position="409"/>
        <end position="418"/>
    </location>
</feature>
<feature type="compositionally biased region" description="Low complexity" evidence="1">
    <location>
        <begin position="456"/>
        <end position="469"/>
    </location>
</feature>
<dbReference type="Proteomes" id="UP001049176">
    <property type="component" value="Chromosome 5"/>
</dbReference>
<keyword evidence="2" id="KW-1133">Transmembrane helix</keyword>
<feature type="compositionally biased region" description="Low complexity" evidence="1">
    <location>
        <begin position="419"/>
        <end position="429"/>
    </location>
</feature>
<feature type="compositionally biased region" description="Low complexity" evidence="1">
    <location>
        <begin position="30"/>
        <end position="39"/>
    </location>
</feature>
<feature type="compositionally biased region" description="Low complexity" evidence="1">
    <location>
        <begin position="193"/>
        <end position="211"/>
    </location>
</feature>
<comment type="caution">
    <text evidence="3">The sequence shown here is derived from an EMBL/GenBank/DDBJ whole genome shotgun (WGS) entry which is preliminary data.</text>
</comment>
<reference evidence="3" key="1">
    <citation type="journal article" date="2021" name="Genome Biol. Evol.">
        <title>The assembled and annotated genome of the fairy-ring fungus Marasmius oreades.</title>
        <authorList>
            <person name="Hiltunen M."/>
            <person name="Ament-Velasquez S.L."/>
            <person name="Johannesson H."/>
        </authorList>
    </citation>
    <scope>NUCLEOTIDE SEQUENCE</scope>
    <source>
        <strain evidence="3">03SP1</strain>
    </source>
</reference>